<dbReference type="GO" id="GO:0006352">
    <property type="term" value="P:DNA-templated transcription initiation"/>
    <property type="evidence" value="ECO:0007669"/>
    <property type="project" value="InterPro"/>
</dbReference>
<dbReference type="InterPro" id="IPR039425">
    <property type="entry name" value="RNA_pol_sigma-70-like"/>
</dbReference>
<evidence type="ECO:0000313" key="6">
    <source>
        <dbReference type="Proteomes" id="UP001155241"/>
    </source>
</evidence>
<dbReference type="NCBIfam" id="TIGR02937">
    <property type="entry name" value="sigma70-ECF"/>
    <property type="match status" value="1"/>
</dbReference>
<dbReference type="RefSeq" id="WP_252855676.1">
    <property type="nucleotide sequence ID" value="NZ_JAMXLR010000092.1"/>
</dbReference>
<dbReference type="CDD" id="cd06171">
    <property type="entry name" value="Sigma70_r4"/>
    <property type="match status" value="1"/>
</dbReference>
<reference evidence="5" key="1">
    <citation type="submission" date="2022-06" db="EMBL/GenBank/DDBJ databases">
        <title>Aeoliella straminimaris, a novel planctomycete from sediments.</title>
        <authorList>
            <person name="Vitorino I.R."/>
            <person name="Lage O.M."/>
        </authorList>
    </citation>
    <scope>NUCLEOTIDE SEQUENCE</scope>
    <source>
        <strain evidence="5">ICT_H6.2</strain>
    </source>
</reference>
<keyword evidence="2" id="KW-0731">Sigma factor</keyword>
<name>A0A9X2FJP0_9BACT</name>
<dbReference type="NCBIfam" id="TIGR02999">
    <property type="entry name" value="Sig-70_X6"/>
    <property type="match status" value="1"/>
</dbReference>
<evidence type="ECO:0000313" key="5">
    <source>
        <dbReference type="EMBL" id="MCO6047566.1"/>
    </source>
</evidence>
<keyword evidence="3" id="KW-0804">Transcription</keyword>
<dbReference type="AlphaFoldDB" id="A0A9X2FJP0"/>
<dbReference type="EMBL" id="JAMXLR010000092">
    <property type="protein sequence ID" value="MCO6047566.1"/>
    <property type="molecule type" value="Genomic_DNA"/>
</dbReference>
<dbReference type="SUPFAM" id="SSF88659">
    <property type="entry name" value="Sigma3 and sigma4 domains of RNA polymerase sigma factors"/>
    <property type="match status" value="1"/>
</dbReference>
<evidence type="ECO:0000256" key="1">
    <source>
        <dbReference type="ARBA" id="ARBA00023015"/>
    </source>
</evidence>
<protein>
    <submittedName>
        <fullName evidence="5">Sigma-70 family RNA polymerase sigma factor</fullName>
    </submittedName>
</protein>
<feature type="domain" description="RNA polymerase sigma-70 ECF-like HTH" evidence="4">
    <location>
        <begin position="6"/>
        <end position="189"/>
    </location>
</feature>
<dbReference type="Proteomes" id="UP001155241">
    <property type="component" value="Unassembled WGS sequence"/>
</dbReference>
<dbReference type="PANTHER" id="PTHR43133">
    <property type="entry name" value="RNA POLYMERASE ECF-TYPE SIGMA FACTO"/>
    <property type="match status" value="1"/>
</dbReference>
<organism evidence="5 6">
    <name type="scientific">Aeoliella straminimaris</name>
    <dbReference type="NCBI Taxonomy" id="2954799"/>
    <lineage>
        <taxon>Bacteria</taxon>
        <taxon>Pseudomonadati</taxon>
        <taxon>Planctomycetota</taxon>
        <taxon>Planctomycetia</taxon>
        <taxon>Pirellulales</taxon>
        <taxon>Lacipirellulaceae</taxon>
        <taxon>Aeoliella</taxon>
    </lineage>
</organism>
<evidence type="ECO:0000256" key="2">
    <source>
        <dbReference type="ARBA" id="ARBA00023082"/>
    </source>
</evidence>
<dbReference type="GO" id="GO:0016987">
    <property type="term" value="F:sigma factor activity"/>
    <property type="evidence" value="ECO:0007669"/>
    <property type="project" value="UniProtKB-KW"/>
</dbReference>
<gene>
    <name evidence="5" type="ORF">NG895_26985</name>
</gene>
<keyword evidence="6" id="KW-1185">Reference proteome</keyword>
<comment type="caution">
    <text evidence="5">The sequence shown here is derived from an EMBL/GenBank/DDBJ whole genome shotgun (WGS) entry which is preliminary data.</text>
</comment>
<dbReference type="InterPro" id="IPR053812">
    <property type="entry name" value="HTH_Sigma70_ECF-like"/>
</dbReference>
<keyword evidence="1" id="KW-0805">Transcription regulation</keyword>
<sequence>MPDNSSELTMLLGRAAQGDQQAHSQLLEVAYDELRRLAGGMMRRERPDHTLQPTALVNEASLRMLGQGGSLAKKDRAYFFGAMATAMRRVLVDHARARGAQRRGGPEQQKVPLDEAVDAIQQDGRLDLLSLDEALDQLATRSQRQAEVVTLRFFGGLSVPDIAEHLGVSVSTIEKDWRMARAWLQSQLEGASIGSSLAPPPQ</sequence>
<evidence type="ECO:0000259" key="4">
    <source>
        <dbReference type="Pfam" id="PF07638"/>
    </source>
</evidence>
<dbReference type="Pfam" id="PF07638">
    <property type="entry name" value="Sigma70_ECF"/>
    <property type="match status" value="1"/>
</dbReference>
<dbReference type="PANTHER" id="PTHR43133:SF39">
    <property type="entry name" value="SIMILAR TO RNA POLYMERASE SIGMA-E FACTOR"/>
    <property type="match status" value="1"/>
</dbReference>
<dbReference type="InterPro" id="IPR014284">
    <property type="entry name" value="RNA_pol_sigma-70_dom"/>
</dbReference>
<dbReference type="InterPro" id="IPR013324">
    <property type="entry name" value="RNA_pol_sigma_r3/r4-like"/>
</dbReference>
<dbReference type="InterPro" id="IPR036388">
    <property type="entry name" value="WH-like_DNA-bd_sf"/>
</dbReference>
<proteinExistence type="predicted"/>
<evidence type="ECO:0000256" key="3">
    <source>
        <dbReference type="ARBA" id="ARBA00023163"/>
    </source>
</evidence>
<dbReference type="Gene3D" id="1.10.10.10">
    <property type="entry name" value="Winged helix-like DNA-binding domain superfamily/Winged helix DNA-binding domain"/>
    <property type="match status" value="1"/>
</dbReference>
<dbReference type="InterPro" id="IPR011517">
    <property type="entry name" value="RNA_pol_sigma70_ECF-like"/>
</dbReference>
<accession>A0A9X2FJP0</accession>